<accession>A0ABZ0TDG5</accession>
<evidence type="ECO:0000313" key="3">
    <source>
        <dbReference type="EMBL" id="WPU91247.1"/>
    </source>
</evidence>
<dbReference type="InterPro" id="IPR004380">
    <property type="entry name" value="Asp_race"/>
</dbReference>
<dbReference type="InterPro" id="IPR033134">
    <property type="entry name" value="Asp/Glu_racemase_AS_2"/>
</dbReference>
<protein>
    <submittedName>
        <fullName evidence="3">Aspartate/glutamate racemase family protein</fullName>
    </submittedName>
</protein>
<reference evidence="3 4" key="1">
    <citation type="submission" date="2023-11" db="EMBL/GenBank/DDBJ databases">
        <title>Analysis of the Genomes of Mucilaginibacter gossypii cycad 4 and M. sabulilitoris SNA2: microbes with the potential for plant growth promotion.</title>
        <authorList>
            <person name="Hirsch A.M."/>
            <person name="Humm E."/>
            <person name="Rubbi M."/>
            <person name="Del Vecchio G."/>
            <person name="Ha S.M."/>
            <person name="Pellegrini M."/>
            <person name="Gunsalus R.P."/>
        </authorList>
    </citation>
    <scope>NUCLEOTIDE SEQUENCE [LARGE SCALE GENOMIC DNA]</scope>
    <source>
        <strain evidence="3 4">SNA2</strain>
    </source>
</reference>
<dbReference type="PANTHER" id="PTHR21198">
    <property type="entry name" value="GLUTAMATE RACEMASE"/>
    <property type="match status" value="1"/>
</dbReference>
<dbReference type="RefSeq" id="WP_321560414.1">
    <property type="nucleotide sequence ID" value="NZ_CP139558.1"/>
</dbReference>
<comment type="similarity">
    <text evidence="1">Belongs to the aspartate/glutamate racemases family.</text>
</comment>
<evidence type="ECO:0000256" key="2">
    <source>
        <dbReference type="ARBA" id="ARBA00023235"/>
    </source>
</evidence>
<sequence length="230" mass="25391">MKTLGLIGGISWVSTAEYYKLINEGINQQLGGLNFVQCIIYSFNYADIVRNNESNNWESTLNMITQASLNLKQSGAEAIVLCANTMHKIADELEQNIQLPVIHIATETAHEIERKGLKTVGLLGTKFTMEFDFFKDKLVQHGIKTLIPGDDDRKFIHHTIADELGKGIFKPETKARYLSIIDELVAAGAEGIILGCTEIPLLISSQDTLVTLFDTVLIHSNAAIKFALGN</sequence>
<dbReference type="NCBIfam" id="TIGR00035">
    <property type="entry name" value="asp_race"/>
    <property type="match status" value="1"/>
</dbReference>
<keyword evidence="4" id="KW-1185">Reference proteome</keyword>
<dbReference type="EMBL" id="CP139558">
    <property type="protein sequence ID" value="WPU91247.1"/>
    <property type="molecule type" value="Genomic_DNA"/>
</dbReference>
<organism evidence="3 4">
    <name type="scientific">Mucilaginibacter sabulilitoris</name>
    <dbReference type="NCBI Taxonomy" id="1173583"/>
    <lineage>
        <taxon>Bacteria</taxon>
        <taxon>Pseudomonadati</taxon>
        <taxon>Bacteroidota</taxon>
        <taxon>Sphingobacteriia</taxon>
        <taxon>Sphingobacteriales</taxon>
        <taxon>Sphingobacteriaceae</taxon>
        <taxon>Mucilaginibacter</taxon>
    </lineage>
</organism>
<dbReference type="SUPFAM" id="SSF53681">
    <property type="entry name" value="Aspartate/glutamate racemase"/>
    <property type="match status" value="2"/>
</dbReference>
<evidence type="ECO:0000313" key="4">
    <source>
        <dbReference type="Proteomes" id="UP001324380"/>
    </source>
</evidence>
<proteinExistence type="inferred from homology"/>
<dbReference type="InterPro" id="IPR001920">
    <property type="entry name" value="Asp/Glu_race"/>
</dbReference>
<dbReference type="Proteomes" id="UP001324380">
    <property type="component" value="Chromosome"/>
</dbReference>
<dbReference type="InterPro" id="IPR018187">
    <property type="entry name" value="Asp/Glu_racemase_AS_1"/>
</dbReference>
<dbReference type="PANTHER" id="PTHR21198:SF7">
    <property type="entry name" value="ASPARTATE-GLUTAMATE RACEMASE FAMILY"/>
    <property type="match status" value="1"/>
</dbReference>
<dbReference type="Pfam" id="PF01177">
    <property type="entry name" value="Asp_Glu_race"/>
    <property type="match status" value="1"/>
</dbReference>
<dbReference type="PROSITE" id="PS00923">
    <property type="entry name" value="ASP_GLU_RACEMASE_1"/>
    <property type="match status" value="1"/>
</dbReference>
<dbReference type="PROSITE" id="PS00924">
    <property type="entry name" value="ASP_GLU_RACEMASE_2"/>
    <property type="match status" value="1"/>
</dbReference>
<dbReference type="InterPro" id="IPR015942">
    <property type="entry name" value="Asp/Glu/hydantoin_racemase"/>
</dbReference>
<gene>
    <name evidence="3" type="ORF">SNE25_18180</name>
</gene>
<evidence type="ECO:0000256" key="1">
    <source>
        <dbReference type="ARBA" id="ARBA00007847"/>
    </source>
</evidence>
<dbReference type="Gene3D" id="3.40.50.1860">
    <property type="match status" value="2"/>
</dbReference>
<name>A0ABZ0TDG5_9SPHI</name>
<keyword evidence="2" id="KW-0413">Isomerase</keyword>